<dbReference type="InterPro" id="IPR032807">
    <property type="entry name" value="GNVR"/>
</dbReference>
<evidence type="ECO:0000256" key="3">
    <source>
        <dbReference type="ARBA" id="ARBA00022692"/>
    </source>
</evidence>
<feature type="domain" description="Tyrosine-protein kinase G-rich" evidence="9">
    <location>
        <begin position="262"/>
        <end position="304"/>
    </location>
</feature>
<keyword evidence="2" id="KW-1003">Cell membrane</keyword>
<evidence type="ECO:0000256" key="4">
    <source>
        <dbReference type="ARBA" id="ARBA00022989"/>
    </source>
</evidence>
<evidence type="ECO:0000256" key="5">
    <source>
        <dbReference type="ARBA" id="ARBA00023136"/>
    </source>
</evidence>
<evidence type="ECO:0000259" key="8">
    <source>
        <dbReference type="Pfam" id="PF02706"/>
    </source>
</evidence>
<dbReference type="InterPro" id="IPR003856">
    <property type="entry name" value="LPS_length_determ_N"/>
</dbReference>
<keyword evidence="4 7" id="KW-1133">Transmembrane helix</keyword>
<evidence type="ECO:0000259" key="9">
    <source>
        <dbReference type="Pfam" id="PF13807"/>
    </source>
</evidence>
<dbReference type="RefSeq" id="WP_164968498.1">
    <property type="nucleotide sequence ID" value="NZ_CP053835.1"/>
</dbReference>
<organism evidence="10 11">
    <name type="scientific">Arcobacter defluvii</name>
    <dbReference type="NCBI Taxonomy" id="873191"/>
    <lineage>
        <taxon>Bacteria</taxon>
        <taxon>Pseudomonadati</taxon>
        <taxon>Campylobacterota</taxon>
        <taxon>Epsilonproteobacteria</taxon>
        <taxon>Campylobacterales</taxon>
        <taxon>Arcobacteraceae</taxon>
        <taxon>Arcobacter</taxon>
    </lineage>
</organism>
<protein>
    <submittedName>
        <fullName evidence="10">Chain length determinant protein, Wzz family</fullName>
    </submittedName>
</protein>
<feature type="transmembrane region" description="Helical" evidence="7">
    <location>
        <begin position="26"/>
        <end position="45"/>
    </location>
</feature>
<comment type="subcellular location">
    <subcellularLocation>
        <location evidence="1">Cell membrane</location>
        <topology evidence="1">Multi-pass membrane protein</topology>
    </subcellularLocation>
</comment>
<name>A0AAE7BFI0_9BACT</name>
<dbReference type="KEGG" id="adz:ADFLV_0814"/>
<evidence type="ECO:0000256" key="2">
    <source>
        <dbReference type="ARBA" id="ARBA00022475"/>
    </source>
</evidence>
<sequence>MDNKADILEDEIDLKELFKTIWNKRVFILIVTSVITLLTIVYVNIKTPIYEVKALIEIGTYKTETNQNISIDDADILAKKLSTIFIDLRKNINDKEFEITKTIPLKGMKNFIEISSEAKSNTDAINGLNEVIEYIKKDHLLILNDIKEKNEAELKNLELTIKNIKEDKIVNIDKKIELYTQNILNLEEQMKYVTEVLQNITKLDPSISALKLMEKRDISNAIIENKSTLFDLTEQKENLLNVQINKLLERKKLFEALLLPYNLKNSEIVGKILVDDKPIKPKKLLIIVVAFVTGFILAIFAVFFMQFINNMRKEEK</sequence>
<keyword evidence="5 7" id="KW-0472">Membrane</keyword>
<dbReference type="GO" id="GO:0004713">
    <property type="term" value="F:protein tyrosine kinase activity"/>
    <property type="evidence" value="ECO:0007669"/>
    <property type="project" value="TreeGrafter"/>
</dbReference>
<keyword evidence="3 7" id="KW-0812">Transmembrane</keyword>
<feature type="domain" description="Polysaccharide chain length determinant N-terminal" evidence="8">
    <location>
        <begin position="10"/>
        <end position="76"/>
    </location>
</feature>
<evidence type="ECO:0000313" key="10">
    <source>
        <dbReference type="EMBL" id="QKF76859.1"/>
    </source>
</evidence>
<keyword evidence="11" id="KW-1185">Reference proteome</keyword>
<dbReference type="PANTHER" id="PTHR32309:SF13">
    <property type="entry name" value="FERRIC ENTEROBACTIN TRANSPORT PROTEIN FEPE"/>
    <property type="match status" value="1"/>
</dbReference>
<dbReference type="InterPro" id="IPR050445">
    <property type="entry name" value="Bact_polysacc_biosynth/exp"/>
</dbReference>
<dbReference type="Pfam" id="PF13807">
    <property type="entry name" value="GNVR"/>
    <property type="match status" value="1"/>
</dbReference>
<proteinExistence type="predicted"/>
<dbReference type="GO" id="GO:0005886">
    <property type="term" value="C:plasma membrane"/>
    <property type="evidence" value="ECO:0007669"/>
    <property type="project" value="UniProtKB-SubCell"/>
</dbReference>
<dbReference type="EMBL" id="CP053835">
    <property type="protein sequence ID" value="QKF76859.1"/>
    <property type="molecule type" value="Genomic_DNA"/>
</dbReference>
<dbReference type="Proteomes" id="UP000503313">
    <property type="component" value="Chromosome"/>
</dbReference>
<accession>A0AAE7BFI0</accession>
<dbReference type="PANTHER" id="PTHR32309">
    <property type="entry name" value="TYROSINE-PROTEIN KINASE"/>
    <property type="match status" value="1"/>
</dbReference>
<evidence type="ECO:0000256" key="1">
    <source>
        <dbReference type="ARBA" id="ARBA00004651"/>
    </source>
</evidence>
<gene>
    <name evidence="10" type="ORF">ADFLV_0814</name>
</gene>
<feature type="transmembrane region" description="Helical" evidence="7">
    <location>
        <begin position="284"/>
        <end position="308"/>
    </location>
</feature>
<evidence type="ECO:0000256" key="6">
    <source>
        <dbReference type="SAM" id="Coils"/>
    </source>
</evidence>
<dbReference type="Pfam" id="PF02706">
    <property type="entry name" value="Wzz"/>
    <property type="match status" value="1"/>
</dbReference>
<evidence type="ECO:0000313" key="11">
    <source>
        <dbReference type="Proteomes" id="UP000503313"/>
    </source>
</evidence>
<feature type="coiled-coil region" evidence="6">
    <location>
        <begin position="140"/>
        <end position="189"/>
    </location>
</feature>
<reference evidence="10 11" key="1">
    <citation type="submission" date="2020-05" db="EMBL/GenBank/DDBJ databases">
        <title>Complete genome sequencing of Campylobacter and Arcobacter type strains.</title>
        <authorList>
            <person name="Miller W.G."/>
            <person name="Yee E."/>
        </authorList>
    </citation>
    <scope>NUCLEOTIDE SEQUENCE [LARGE SCALE GENOMIC DNA]</scope>
    <source>
        <strain evidence="10 11">LMG 25694</strain>
    </source>
</reference>
<keyword evidence="6" id="KW-0175">Coiled coil</keyword>
<evidence type="ECO:0000256" key="7">
    <source>
        <dbReference type="SAM" id="Phobius"/>
    </source>
</evidence>
<dbReference type="AlphaFoldDB" id="A0AAE7BFI0"/>